<comment type="caution">
    <text evidence="1">The sequence shown here is derived from an EMBL/GenBank/DDBJ whole genome shotgun (WGS) entry which is preliminary data.</text>
</comment>
<organism evidence="1 2">
    <name type="scientific">Elsinoe australis</name>
    <dbReference type="NCBI Taxonomy" id="40998"/>
    <lineage>
        <taxon>Eukaryota</taxon>
        <taxon>Fungi</taxon>
        <taxon>Dikarya</taxon>
        <taxon>Ascomycota</taxon>
        <taxon>Pezizomycotina</taxon>
        <taxon>Dothideomycetes</taxon>
        <taxon>Dothideomycetidae</taxon>
        <taxon>Myriangiales</taxon>
        <taxon>Elsinoaceae</taxon>
        <taxon>Elsinoe</taxon>
    </lineage>
</organism>
<reference evidence="1 2" key="1">
    <citation type="submission" date="2018-02" db="EMBL/GenBank/DDBJ databases">
        <title>Draft genome sequences of Elsinoe sp., causing black scab on jojoba.</title>
        <authorList>
            <person name="Stodart B."/>
            <person name="Jeffress S."/>
            <person name="Ash G."/>
            <person name="Arun Chinnappa K."/>
        </authorList>
    </citation>
    <scope>NUCLEOTIDE SEQUENCE [LARGE SCALE GENOMIC DNA]</scope>
    <source>
        <strain evidence="1 2">Hillstone_2</strain>
    </source>
</reference>
<sequence length="1026" mass="116482">MPVAHIWRTFAPSWTRSAFRLPHEASYGATWQARLVHTAVRSGRNRRPFTKVRTGDEEPHRTDTQVGYGKVAVDNVAPRGKDVVQEDEDGPDSVMGDMGWPKAAGPVMMTGPFGDNRTTQTPGFRSLSGREHCRSLSADKESLSEDFRTLLDSNRPRLIQAGYKDEDLTKWTHAIEQLDFAHPLQLRQVFRKLLYRSKGDSAHNHIPWFVLIALTSYRSLSRPIIQLVLEYLLESVATQHHQVASPIDAFMVSRMRLDPGRAQGRYPWWTDPALERMLPSNTAIVLILHSNLYFHARQAWPESLEAITSSFVRWNVGLTSSDLSLYEPASQVNDRTSRRMWHQGTSTQTLIMNAALEIIAIPTRSSSFKRAPLQEAAQVQIVQFMATRSPPLDLSRKGYRSIVSVQLMMKKTSEERRWTQLQSLSWPPWKEDKTGMDSNIGTEQGISNAFHALSRMKEVGYVMRGWEDVARIYAGWDTDRSPTVQTRQFLGPVQDWQAETVRWSARIRTTRTLREAWAAFQAYQDSGARLSATVCQVMVEKLLFDMKREVEVKEQPGDRYDSNKPHRFAHSWMPGQESIEILPGEGREVWPAPPSAHQEIYTRTPPPTLHEFLSLMDDHEVTFDDGALSFLLPTVPDWESVVALLRRGRSEYLRKSHGDLMHFTQWCDSLPASLRSLIFQRLLQFPAKYISYSKNYQAPCIRVDNISLNYTTLALAFSFLQKEQNLDSNLPVYFIVTLARQAGLTKFNASLTDKRNAEAGLIEFQESFGSCGDEIVVYRPQLERMVALRMALNIVNLLRGRQYSLGTDAVTRLLLAAFNAAQSARSVLLDVGKRLSDGNDSDLSAEATRILVDESQKILSLISSEIRPLFFQLVDAPVEPADQSIMPRLSMAPGPAMLHAAIRCFGAANDFEGIVELMRLMRDYWTELNAALVQDRNGQVMFRRVLAATQLFLTVGGDAARRDLSREQVEEIFVNSFSAGHDKAEPGVVREIYKIAQAMEDKWGHWPTMEEVENYIMNRKGRSGKL</sequence>
<dbReference type="AlphaFoldDB" id="A0A4U7B621"/>
<evidence type="ECO:0000313" key="2">
    <source>
        <dbReference type="Proteomes" id="UP000308133"/>
    </source>
</evidence>
<dbReference type="EMBL" id="PTQR01000034">
    <property type="protein sequence ID" value="TKX25021.1"/>
    <property type="molecule type" value="Genomic_DNA"/>
</dbReference>
<gene>
    <name evidence="1" type="ORF">C1H76_2731</name>
</gene>
<dbReference type="Proteomes" id="UP000308133">
    <property type="component" value="Unassembled WGS sequence"/>
</dbReference>
<name>A0A4U7B621_9PEZI</name>
<accession>A0A4U7B621</accession>
<proteinExistence type="predicted"/>
<protein>
    <submittedName>
        <fullName evidence="1">Uncharacterized protein</fullName>
    </submittedName>
</protein>
<evidence type="ECO:0000313" key="1">
    <source>
        <dbReference type="EMBL" id="TKX25021.1"/>
    </source>
</evidence>